<dbReference type="AlphaFoldDB" id="A0A4S3M021"/>
<dbReference type="RefSeq" id="WP_136336880.1">
    <property type="nucleotide sequence ID" value="NZ_QXMP01000013.1"/>
</dbReference>
<dbReference type="InterPro" id="IPR051677">
    <property type="entry name" value="AfsR-DnrI-RedD_regulator"/>
</dbReference>
<dbReference type="PANTHER" id="PTHR35807:SF1">
    <property type="entry name" value="TRANSCRIPTIONAL REGULATOR REDD"/>
    <property type="match status" value="1"/>
</dbReference>
<reference evidence="2 3" key="1">
    <citation type="submission" date="2019-04" db="EMBL/GenBank/DDBJ databases">
        <title>Draft genome sequence of Robertkochia marina CC-AMO-30D.</title>
        <authorList>
            <person name="Hameed A."/>
            <person name="Lin S.-Y."/>
            <person name="Shahina M."/>
            <person name="Lai W.-A."/>
            <person name="Young C.-C."/>
        </authorList>
    </citation>
    <scope>NUCLEOTIDE SEQUENCE [LARGE SCALE GENOMIC DNA]</scope>
    <source>
        <strain evidence="2 3">CC-AMO-30D</strain>
    </source>
</reference>
<dbReference type="InterPro" id="IPR011043">
    <property type="entry name" value="Gal_Oxase/kelch_b-propeller"/>
</dbReference>
<keyword evidence="1" id="KW-0472">Membrane</keyword>
<dbReference type="EMBL" id="SSMC01000003">
    <property type="protein sequence ID" value="THD66811.1"/>
    <property type="molecule type" value="Genomic_DNA"/>
</dbReference>
<evidence type="ECO:0008006" key="4">
    <source>
        <dbReference type="Google" id="ProtNLM"/>
    </source>
</evidence>
<keyword evidence="3" id="KW-1185">Reference proteome</keyword>
<dbReference type="Proteomes" id="UP000305939">
    <property type="component" value="Unassembled WGS sequence"/>
</dbReference>
<accession>A0A4S3M021</accession>
<keyword evidence="1" id="KW-0812">Transmembrane</keyword>
<evidence type="ECO:0000313" key="3">
    <source>
        <dbReference type="Proteomes" id="UP000305939"/>
    </source>
</evidence>
<dbReference type="OrthoDB" id="1110630at2"/>
<evidence type="ECO:0000256" key="1">
    <source>
        <dbReference type="SAM" id="Phobius"/>
    </source>
</evidence>
<name>A0A4S3M021_9FLAO</name>
<dbReference type="Gene3D" id="1.10.10.10">
    <property type="entry name" value="Winged helix-like DNA-binding domain superfamily/Winged helix DNA-binding domain"/>
    <property type="match status" value="1"/>
</dbReference>
<proteinExistence type="predicted"/>
<dbReference type="GO" id="GO:0003677">
    <property type="term" value="F:DNA binding"/>
    <property type="evidence" value="ECO:0007669"/>
    <property type="project" value="InterPro"/>
</dbReference>
<organism evidence="2 3">
    <name type="scientific">Robertkochia marina</name>
    <dbReference type="NCBI Taxonomy" id="1227945"/>
    <lineage>
        <taxon>Bacteria</taxon>
        <taxon>Pseudomonadati</taxon>
        <taxon>Bacteroidota</taxon>
        <taxon>Flavobacteriia</taxon>
        <taxon>Flavobacteriales</taxon>
        <taxon>Flavobacteriaceae</taxon>
        <taxon>Robertkochia</taxon>
    </lineage>
</organism>
<dbReference type="GO" id="GO:0006355">
    <property type="term" value="P:regulation of DNA-templated transcription"/>
    <property type="evidence" value="ECO:0007669"/>
    <property type="project" value="InterPro"/>
</dbReference>
<dbReference type="SUPFAM" id="SSF50965">
    <property type="entry name" value="Galactose oxidase, central domain"/>
    <property type="match status" value="1"/>
</dbReference>
<dbReference type="PANTHER" id="PTHR35807">
    <property type="entry name" value="TRANSCRIPTIONAL REGULATOR REDD-RELATED"/>
    <property type="match status" value="1"/>
</dbReference>
<dbReference type="InterPro" id="IPR015915">
    <property type="entry name" value="Kelch-typ_b-propeller"/>
</dbReference>
<dbReference type="SUPFAM" id="SSF46894">
    <property type="entry name" value="C-terminal effector domain of the bipartite response regulators"/>
    <property type="match status" value="1"/>
</dbReference>
<dbReference type="Gene3D" id="2.120.10.80">
    <property type="entry name" value="Kelch-type beta propeller"/>
    <property type="match status" value="1"/>
</dbReference>
<feature type="transmembrane region" description="Helical" evidence="1">
    <location>
        <begin position="549"/>
        <end position="571"/>
    </location>
</feature>
<keyword evidence="1" id="KW-1133">Transmembrane helix</keyword>
<protein>
    <recommendedName>
        <fullName evidence="4">Galactose oxidase</fullName>
    </recommendedName>
</protein>
<evidence type="ECO:0000313" key="2">
    <source>
        <dbReference type="EMBL" id="THD66811.1"/>
    </source>
</evidence>
<dbReference type="InterPro" id="IPR036388">
    <property type="entry name" value="WH-like_DNA-bd_sf"/>
</dbReference>
<gene>
    <name evidence="2" type="ORF">E7Z59_13615</name>
</gene>
<comment type="caution">
    <text evidence="2">The sequence shown here is derived from an EMBL/GenBank/DDBJ whole genome shotgun (WGS) entry which is preliminary data.</text>
</comment>
<dbReference type="InterPro" id="IPR016032">
    <property type="entry name" value="Sig_transdc_resp-reg_C-effctor"/>
</dbReference>
<sequence>MKTIYCLFIFLVFFIQGFGQDNEYRGLYFSSHEVNQDLRTSLNITPEKPISLKKPFILEFEASFRDGDGYYGNIVKIADDEDLNIDLVTHLHQDNSNFWLVVNDGILFQYQWKDIPNSGLFKWLKFKLEIHPESKQITLSINGKKMQTTSDHIPDNTDINIVFGKSNLVKHLTTDVCPMSLRNVMIKNHKGDVLSSWPLGKHTRTNKVFDLIGNKVAEAQNPKWLLDQHLYWQNEEELSFNNLLGTVASADGKFIYFVDKKAVYRYYTVSKEIDTLHYKGSPFECQANTFIYNPFKNEIWSYTFDHGEISTFDFETLTWSLQTSECLETSFWHHNKMISPLDSTLITFGGYGHYTYKSLLKSKSRSAAWNDYDLKDELSPRYLSSSGILNKDQFLIFGGYGSRTGDQMVNSHNFYDLHAVNFDDYRVTKIWSNQAPENTPYLPVNKMIVDTVTNAFYTLVFDNSKFDSSLRLARFGINEFDKTVYHDSISFKFIDTKSFASIFLNNDSNKLYTVTQFNNQINLNSLSYPPLKETDVIIEEKGINGLNGIIIKVLIALGLLSLLLGLFLYFLKRKRLKTSISTILPQEAKNNVSHETLKTQKHSSILLFGGFQVYAHSGEDITASFPPKLRQLLALILLFDVKNNRGIRSKKIISLLWPDKHESSARNNLNVNISKLRLLLENLKDVELVNDNTYWKINIGEEAFCDHIFSQEVLSSLPYPDLSRDHIHLFLNTLNSGEVCPDIQEGWMESLRAEITNTIIDKLQTYAKTQDTPHILIRISETILKFDNLNEEAISMKCRLLHSAGKKGLARKCYQEFCDNYKEILGTKFHLSFDETIAMSMHETF</sequence>